<dbReference type="Gene3D" id="3.40.50.720">
    <property type="entry name" value="NAD(P)-binding Rossmann-like Domain"/>
    <property type="match status" value="1"/>
</dbReference>
<evidence type="ECO:0000313" key="3">
    <source>
        <dbReference type="EMBL" id="ETR99666.1"/>
    </source>
</evidence>
<proteinExistence type="inferred from homology"/>
<dbReference type="InterPro" id="IPR036291">
    <property type="entry name" value="NAD(P)-bd_dom_sf"/>
</dbReference>
<dbReference type="EMBL" id="KI911155">
    <property type="protein sequence ID" value="ETR99666.1"/>
    <property type="molecule type" value="Genomic_DNA"/>
</dbReference>
<reference evidence="4" key="1">
    <citation type="journal article" date="2013" name="Ind. Biotechnol.">
        <title>Comparative genomics analysis of Trichoderma reesei strains.</title>
        <authorList>
            <person name="Koike H."/>
            <person name="Aerts A."/>
            <person name="LaButti K."/>
            <person name="Grigoriev I.V."/>
            <person name="Baker S.E."/>
        </authorList>
    </citation>
    <scope>NUCLEOTIDE SEQUENCE [LARGE SCALE GENOMIC DNA]</scope>
    <source>
        <strain evidence="4">ATCC 56765 / BCRC 32924 / NRRL 11460 / Rut C-30</strain>
    </source>
</reference>
<evidence type="ECO:0000313" key="4">
    <source>
        <dbReference type="Proteomes" id="UP000024376"/>
    </source>
</evidence>
<dbReference type="SUPFAM" id="SSF51735">
    <property type="entry name" value="NAD(P)-binding Rossmann-fold domains"/>
    <property type="match status" value="1"/>
</dbReference>
<organism evidence="3 4">
    <name type="scientific">Hypocrea jecorina (strain ATCC 56765 / BCRC 32924 / NRRL 11460 / Rut C-30)</name>
    <name type="common">Trichoderma reesei</name>
    <dbReference type="NCBI Taxonomy" id="1344414"/>
    <lineage>
        <taxon>Eukaryota</taxon>
        <taxon>Fungi</taxon>
        <taxon>Dikarya</taxon>
        <taxon>Ascomycota</taxon>
        <taxon>Pezizomycotina</taxon>
        <taxon>Sordariomycetes</taxon>
        <taxon>Hypocreomycetidae</taxon>
        <taxon>Hypocreales</taxon>
        <taxon>Hypocreaceae</taxon>
        <taxon>Trichoderma</taxon>
    </lineage>
</organism>
<dbReference type="InterPro" id="IPR002347">
    <property type="entry name" value="SDR_fam"/>
</dbReference>
<dbReference type="HOGENOM" id="CLU_010194_44_0_1"/>
<dbReference type="OrthoDB" id="191139at2759"/>
<sequence length="337" mass="36089">MSRYAAVHAWDNLAGEGDARPTAAQIIRDAGKTNLKGQVIIITGVSSGTGAASARALAPTGAELYLAGRSIPKAKAALSTIADLPNVHFLELDLASTASIRAFAAEFLKQSGGRLNVLLNNAGGVLAERKVTVDGFEQQLAVNHLGPLLLFALLKDALLASASPSNPSRVVNVSSVGHRYGTIRWDDPNFEKGEYIPPVAYGQAKTASIYTASEIDRRYGAQNLHAWSVHPGAILDSAFLDNSGWDRGYLDGMVSAWPKKLFKSSEQGAATQIWAAVSDDVLAEGVTGKYLEDCSVAVHMSKSDSAEWRGHADHTYNEEDAKRCWELSEKLLGIRVE</sequence>
<dbReference type="PANTHER" id="PTHR24320:SF272">
    <property type="entry name" value="NAD(P)-BINDING ROSSMANN-FOLD SUPERFAMILY PROTEIN"/>
    <property type="match status" value="1"/>
</dbReference>
<protein>
    <submittedName>
        <fullName evidence="3">NAD(P)-binding protein</fullName>
    </submittedName>
</protein>
<name>A0A024S617_HYPJR</name>
<dbReference type="Proteomes" id="UP000024376">
    <property type="component" value="Unassembled WGS sequence"/>
</dbReference>
<dbReference type="AlphaFoldDB" id="A0A024S617"/>
<dbReference type="PANTHER" id="PTHR24320">
    <property type="entry name" value="RETINOL DEHYDROGENASE"/>
    <property type="match status" value="1"/>
</dbReference>
<dbReference type="PRINTS" id="PR00081">
    <property type="entry name" value="GDHRDH"/>
</dbReference>
<evidence type="ECO:0000256" key="2">
    <source>
        <dbReference type="ARBA" id="ARBA00023002"/>
    </source>
</evidence>
<dbReference type="KEGG" id="trr:M419DRAFT_85553"/>
<dbReference type="Pfam" id="PF00106">
    <property type="entry name" value="adh_short"/>
    <property type="match status" value="1"/>
</dbReference>
<comment type="similarity">
    <text evidence="1">Belongs to the short-chain dehydrogenases/reductases (SDR) family.</text>
</comment>
<dbReference type="GO" id="GO:0016491">
    <property type="term" value="F:oxidoreductase activity"/>
    <property type="evidence" value="ECO:0007669"/>
    <property type="project" value="UniProtKB-KW"/>
</dbReference>
<gene>
    <name evidence="3" type="ORF">M419DRAFT_85553</name>
</gene>
<keyword evidence="2" id="KW-0560">Oxidoreductase</keyword>
<evidence type="ECO:0000256" key="1">
    <source>
        <dbReference type="ARBA" id="ARBA00006484"/>
    </source>
</evidence>
<accession>A0A024S617</accession>